<keyword evidence="1" id="KW-1133">Transmembrane helix</keyword>
<dbReference type="EMBL" id="JAVIIZ010000020">
    <property type="protein sequence ID" value="MDX8475479.1"/>
    <property type="molecule type" value="Genomic_DNA"/>
</dbReference>
<proteinExistence type="predicted"/>
<reference evidence="2 3" key="1">
    <citation type="submission" date="2023-08" db="EMBL/GenBank/DDBJ databases">
        <title>Implementing the SeqCode for naming new Mesorhizobium species isolated from Vachellia karroo root nodules.</title>
        <authorList>
            <person name="Van Lill M."/>
        </authorList>
    </citation>
    <scope>NUCLEOTIDE SEQUENCE [LARGE SCALE GENOMIC DNA]</scope>
    <source>
        <strain evidence="2 3">VK23A</strain>
    </source>
</reference>
<feature type="transmembrane region" description="Helical" evidence="1">
    <location>
        <begin position="146"/>
        <end position="171"/>
    </location>
</feature>
<keyword evidence="1" id="KW-0472">Membrane</keyword>
<evidence type="ECO:0000256" key="1">
    <source>
        <dbReference type="SAM" id="Phobius"/>
    </source>
</evidence>
<sequence length="276" mass="29528">MRLAKVISNTVSFMGRNLILSLVVGALFFVFPLVLVDLWTYWYWPRVAYLAGAHGNSPWAIAANLGSALGSGLLGLAANFVGHAVLSRATIDDINGNQPSIGCCTRTALHHLLPVLGISFAIYLVLSFMQYVRLGAGLLFPPHGGGVVFILLIVPTFIWAMGISVAVPVAIRERLGSIASMSRSRALTMGYRWPIFGLFSIALGLIFLMRVALVFGIRFAASAIPSASAFIIGTIPGAIVSAIVWTVASIAMTTAYVELRRVKEGTSVDELAEIFS</sequence>
<name>A0ABU4XPN0_9HYPH</name>
<evidence type="ECO:0008006" key="4">
    <source>
        <dbReference type="Google" id="ProtNLM"/>
    </source>
</evidence>
<evidence type="ECO:0000313" key="2">
    <source>
        <dbReference type="EMBL" id="MDX8475479.1"/>
    </source>
</evidence>
<comment type="caution">
    <text evidence="2">The sequence shown here is derived from an EMBL/GenBank/DDBJ whole genome shotgun (WGS) entry which is preliminary data.</text>
</comment>
<dbReference type="RefSeq" id="WP_320261461.1">
    <property type="nucleotide sequence ID" value="NZ_JAVIIX010000019.1"/>
</dbReference>
<keyword evidence="1" id="KW-0812">Transmembrane</keyword>
<feature type="transmembrane region" description="Helical" evidence="1">
    <location>
        <begin position="62"/>
        <end position="86"/>
    </location>
</feature>
<feature type="transmembrane region" description="Helical" evidence="1">
    <location>
        <begin position="191"/>
        <end position="217"/>
    </location>
</feature>
<feature type="transmembrane region" description="Helical" evidence="1">
    <location>
        <begin position="107"/>
        <end position="126"/>
    </location>
</feature>
<feature type="transmembrane region" description="Helical" evidence="1">
    <location>
        <begin position="229"/>
        <end position="257"/>
    </location>
</feature>
<keyword evidence="3" id="KW-1185">Reference proteome</keyword>
<gene>
    <name evidence="2" type="ORF">RFM27_25680</name>
</gene>
<accession>A0ABU4XPN0</accession>
<protein>
    <recommendedName>
        <fullName evidence="4">Glycerophosphoryl diester phosphodiesterase membrane domain-containing protein</fullName>
    </recommendedName>
</protein>
<dbReference type="Proteomes" id="UP001271780">
    <property type="component" value="Unassembled WGS sequence"/>
</dbReference>
<evidence type="ECO:0000313" key="3">
    <source>
        <dbReference type="Proteomes" id="UP001271780"/>
    </source>
</evidence>
<organism evidence="2 3">
    <name type="scientific">Mesorhizobium dulcispinae</name>
    <dbReference type="NCBI Taxonomy" id="3072316"/>
    <lineage>
        <taxon>Bacteria</taxon>
        <taxon>Pseudomonadati</taxon>
        <taxon>Pseudomonadota</taxon>
        <taxon>Alphaproteobacteria</taxon>
        <taxon>Hyphomicrobiales</taxon>
        <taxon>Phyllobacteriaceae</taxon>
        <taxon>Mesorhizobium</taxon>
    </lineage>
</organism>
<feature type="transmembrane region" description="Helical" evidence="1">
    <location>
        <begin position="20"/>
        <end position="42"/>
    </location>
</feature>